<organism evidence="1 2">
    <name type="scientific">Hericium alpestre</name>
    <dbReference type="NCBI Taxonomy" id="135208"/>
    <lineage>
        <taxon>Eukaryota</taxon>
        <taxon>Fungi</taxon>
        <taxon>Dikarya</taxon>
        <taxon>Basidiomycota</taxon>
        <taxon>Agaricomycotina</taxon>
        <taxon>Agaricomycetes</taxon>
        <taxon>Russulales</taxon>
        <taxon>Hericiaceae</taxon>
        <taxon>Hericium</taxon>
    </lineage>
</organism>
<keyword evidence="2" id="KW-1185">Reference proteome</keyword>
<name>A0A4Y9ZHU6_9AGAM</name>
<dbReference type="OrthoDB" id="3067792at2759"/>
<evidence type="ECO:0000313" key="2">
    <source>
        <dbReference type="Proteomes" id="UP000298061"/>
    </source>
</evidence>
<dbReference type="AlphaFoldDB" id="A0A4Y9ZHU6"/>
<reference evidence="1 2" key="1">
    <citation type="submission" date="2019-02" db="EMBL/GenBank/DDBJ databases">
        <title>Genome sequencing of the rare red list fungi Hericium alpestre (H. flagellum).</title>
        <authorList>
            <person name="Buettner E."/>
            <person name="Kellner H."/>
        </authorList>
    </citation>
    <scope>NUCLEOTIDE SEQUENCE [LARGE SCALE GENOMIC DNA]</scope>
    <source>
        <strain evidence="1 2">DSM 108284</strain>
    </source>
</reference>
<dbReference type="Proteomes" id="UP000298061">
    <property type="component" value="Unassembled WGS sequence"/>
</dbReference>
<gene>
    <name evidence="1" type="ORF">EWM64_g10018</name>
</gene>
<evidence type="ECO:0000313" key="1">
    <source>
        <dbReference type="EMBL" id="TFY73994.1"/>
    </source>
</evidence>
<feature type="non-terminal residue" evidence="1">
    <location>
        <position position="1"/>
    </location>
</feature>
<dbReference type="EMBL" id="SFCI01002377">
    <property type="protein sequence ID" value="TFY73994.1"/>
    <property type="molecule type" value="Genomic_DNA"/>
</dbReference>
<accession>A0A4Y9ZHU6</accession>
<comment type="caution">
    <text evidence="1">The sequence shown here is derived from an EMBL/GenBank/DDBJ whole genome shotgun (WGS) entry which is preliminary data.</text>
</comment>
<proteinExistence type="predicted"/>
<sequence>DLMYGSGYVWHIPLAHVTKNPTLRDMLLRDGLIDDALLAHLQAHSGSNKRSFRLKRSMSALSQPFLLEFKRSILCLTVRAVGEDRRYETNTPLKYYMGCEKKYLVYAAGSALCRLERSTLPQHAGRRIMIMRLLKIVRPAKLPSRSAPTCNVSVPAEGELFKFGQRMWYRDVDKPGKSAETLRLLYDAPNDGEQASGQSS</sequence>
<protein>
    <submittedName>
        <fullName evidence="1">Uncharacterized protein</fullName>
    </submittedName>
</protein>